<dbReference type="Proteomes" id="UP000192491">
    <property type="component" value="Unassembled WGS sequence"/>
</dbReference>
<protein>
    <recommendedName>
        <fullName evidence="4">Cell surface protein</fullName>
    </recommendedName>
</protein>
<evidence type="ECO:0000313" key="2">
    <source>
        <dbReference type="EMBL" id="OQW99296.1"/>
    </source>
</evidence>
<reference evidence="2 3" key="1">
    <citation type="submission" date="2017-01" db="EMBL/GenBank/DDBJ databases">
        <title>Novel large sulfur bacteria in the metagenomes of groundwater-fed chemosynthetic microbial mats in the Lake Huron basin.</title>
        <authorList>
            <person name="Sharrar A.M."/>
            <person name="Flood B.E."/>
            <person name="Bailey J.V."/>
            <person name="Jones D.S."/>
            <person name="Biddanda B."/>
            <person name="Ruberg S.A."/>
            <person name="Marcus D.N."/>
            <person name="Dick G.J."/>
        </authorList>
    </citation>
    <scope>NUCLEOTIDE SEQUENCE [LARGE SCALE GENOMIC DNA]</scope>
    <source>
        <strain evidence="2">A8</strain>
    </source>
</reference>
<accession>A0A1Y1Q884</accession>
<feature type="chain" id="PRO_5011988004" description="Cell surface protein" evidence="1">
    <location>
        <begin position="28"/>
        <end position="512"/>
    </location>
</feature>
<evidence type="ECO:0000256" key="1">
    <source>
        <dbReference type="SAM" id="SignalP"/>
    </source>
</evidence>
<evidence type="ECO:0008006" key="4">
    <source>
        <dbReference type="Google" id="ProtNLM"/>
    </source>
</evidence>
<feature type="signal peptide" evidence="1">
    <location>
        <begin position="1"/>
        <end position="27"/>
    </location>
</feature>
<sequence>MFKKNKVAISVVTGILGLAGVMTSAQAVHVNQDGTGQVLLFPYYNANDGYVTNVNLVNSTDQTKAVKIRFREGKSSNDVLDFNIYMSPEDIWTGSVKAGDDGKGNMVGTLSTSDRTCTLPALASCADGKCQAEVPFTGHNLYKGVTAADTREGYIEVIEMGVVEDTAVKAGVLHKNGAPADCKTVEAAWTPSTSGGKGTFSQGAGTAAAGVSAPTGGLFGSSAIVNVGKGSAYALDPVAIDNYTTQAQHYLSHDPDNFLLPSLASGNVASSSVMTKTSTGESEMVVTQWTAQKDACLEDKDELTPQCGTNPYPIAHVLLAPHLMNEYFLDPTDGYDGHTDWVVTFPMKKHGINAATTDVVATFENGIFDREEGRAGWVASSGTSFGFSPPIGMGNVKVDDSSLLNREVNVISFKSTDPSYDASRTLLSSDSKQSVSVGSFVSGWARLSFPGYSLSSGFQSAQGYSAKPSTYTADSNVYKGVPATGAAFLEGNVSANPNARFGDALPYKVQRD</sequence>
<comment type="caution">
    <text evidence="2">The sequence shown here is derived from an EMBL/GenBank/DDBJ whole genome shotgun (WGS) entry which is preliminary data.</text>
</comment>
<name>A0A1Y1Q884_9GAMM</name>
<gene>
    <name evidence="2" type="ORF">BWK73_50720</name>
</gene>
<keyword evidence="1" id="KW-0732">Signal</keyword>
<dbReference type="STRING" id="1123401.GCA_000621325_01712"/>
<proteinExistence type="predicted"/>
<evidence type="ECO:0000313" key="3">
    <source>
        <dbReference type="Proteomes" id="UP000192491"/>
    </source>
</evidence>
<organism evidence="2 3">
    <name type="scientific">Thiothrix lacustris</name>
    <dbReference type="NCBI Taxonomy" id="525917"/>
    <lineage>
        <taxon>Bacteria</taxon>
        <taxon>Pseudomonadati</taxon>
        <taxon>Pseudomonadota</taxon>
        <taxon>Gammaproteobacteria</taxon>
        <taxon>Thiotrichales</taxon>
        <taxon>Thiotrichaceae</taxon>
        <taxon>Thiothrix</taxon>
    </lineage>
</organism>
<dbReference type="AlphaFoldDB" id="A0A1Y1Q884"/>
<dbReference type="EMBL" id="MTEJ01000703">
    <property type="protein sequence ID" value="OQW99296.1"/>
    <property type="molecule type" value="Genomic_DNA"/>
</dbReference>